<sequence length="168" mass="18036">MRSHVNTVRDQLTKEQWAAVAATVRGNNPGMAVGTAGRIVDEGLKFVVACTRFPGAGLAPSRVVDEGWHGLILHTKVYADLCASLGAGFVHHFPGWDPMHYDPTVLDRTREKIRACGYDVDEALWGPPTGTPLVPVAANCQHSTECTIRPMPTPQPPCSQEVTGPALA</sequence>
<name>A0ABR5J5Z3_9ACTN</name>
<keyword evidence="2" id="KW-1185">Reference proteome</keyword>
<dbReference type="EMBL" id="LGUT01001501">
    <property type="protein sequence ID" value="KOG88815.1"/>
    <property type="molecule type" value="Genomic_DNA"/>
</dbReference>
<organism evidence="1 2">
    <name type="scientific">Streptomyces varsoviensis</name>
    <dbReference type="NCBI Taxonomy" id="67373"/>
    <lineage>
        <taxon>Bacteria</taxon>
        <taxon>Bacillati</taxon>
        <taxon>Actinomycetota</taxon>
        <taxon>Actinomycetes</taxon>
        <taxon>Kitasatosporales</taxon>
        <taxon>Streptomycetaceae</taxon>
        <taxon>Streptomyces</taxon>
    </lineage>
</organism>
<protein>
    <submittedName>
        <fullName evidence="1">Uncharacterized protein</fullName>
    </submittedName>
</protein>
<dbReference type="Proteomes" id="UP000037020">
    <property type="component" value="Unassembled WGS sequence"/>
</dbReference>
<proteinExistence type="predicted"/>
<evidence type="ECO:0000313" key="1">
    <source>
        <dbReference type="EMBL" id="KOG88815.1"/>
    </source>
</evidence>
<gene>
    <name evidence="1" type="ORF">ADK38_17700</name>
</gene>
<reference evidence="1 2" key="1">
    <citation type="submission" date="2015-07" db="EMBL/GenBank/DDBJ databases">
        <authorList>
            <person name="Ju K.-S."/>
            <person name="Doroghazi J.R."/>
            <person name="Metcalf W.W."/>
        </authorList>
    </citation>
    <scope>NUCLEOTIDE SEQUENCE [LARGE SCALE GENOMIC DNA]</scope>
    <source>
        <strain evidence="1 2">NRRL B-3589</strain>
    </source>
</reference>
<comment type="caution">
    <text evidence="1">The sequence shown here is derived from an EMBL/GenBank/DDBJ whole genome shotgun (WGS) entry which is preliminary data.</text>
</comment>
<evidence type="ECO:0000313" key="2">
    <source>
        <dbReference type="Proteomes" id="UP000037020"/>
    </source>
</evidence>
<accession>A0ABR5J5Z3</accession>